<dbReference type="AlphaFoldDB" id="A0A5D4XNC9"/>
<dbReference type="Proteomes" id="UP000324973">
    <property type="component" value="Unassembled WGS sequence"/>
</dbReference>
<sequence>MTVQGGLAAVGELHDVVAHADQSTLHVEHASGQDDAAAAAGDAPADTLHVLLHFAHCCGHAAGLDPPRMGADWSPASGARPLTAMASPALPPQLRPPFRPPIQA</sequence>
<dbReference type="RefSeq" id="WP_149102706.1">
    <property type="nucleotide sequence ID" value="NZ_VTFT01000001.1"/>
</dbReference>
<protein>
    <submittedName>
        <fullName evidence="2">Uncharacterized protein</fullName>
    </submittedName>
</protein>
<evidence type="ECO:0000313" key="2">
    <source>
        <dbReference type="EMBL" id="TYT26156.1"/>
    </source>
</evidence>
<dbReference type="OrthoDB" id="5974854at2"/>
<accession>A0A5D4XNC9</accession>
<evidence type="ECO:0000256" key="1">
    <source>
        <dbReference type="SAM" id="MobiDB-lite"/>
    </source>
</evidence>
<feature type="region of interest" description="Disordered" evidence="1">
    <location>
        <begin position="65"/>
        <end position="104"/>
    </location>
</feature>
<dbReference type="EMBL" id="VTFT01000001">
    <property type="protein sequence ID" value="TYT26156.1"/>
    <property type="molecule type" value="Genomic_DNA"/>
</dbReference>
<comment type="caution">
    <text evidence="2">The sequence shown here is derived from an EMBL/GenBank/DDBJ whole genome shotgun (WGS) entry which is preliminary data.</text>
</comment>
<gene>
    <name evidence="2" type="ORF">FZO89_07725</name>
</gene>
<proteinExistence type="predicted"/>
<name>A0A5D4XNC9_9GAMM</name>
<evidence type="ECO:0000313" key="3">
    <source>
        <dbReference type="Proteomes" id="UP000324973"/>
    </source>
</evidence>
<feature type="compositionally biased region" description="Pro residues" evidence="1">
    <location>
        <begin position="89"/>
        <end position="104"/>
    </location>
</feature>
<organism evidence="2 3">
    <name type="scientific">Luteimonas viscosa</name>
    <dbReference type="NCBI Taxonomy" id="1132694"/>
    <lineage>
        <taxon>Bacteria</taxon>
        <taxon>Pseudomonadati</taxon>
        <taxon>Pseudomonadota</taxon>
        <taxon>Gammaproteobacteria</taxon>
        <taxon>Lysobacterales</taxon>
        <taxon>Lysobacteraceae</taxon>
        <taxon>Luteimonas</taxon>
    </lineage>
</organism>
<keyword evidence="3" id="KW-1185">Reference proteome</keyword>
<reference evidence="2 3" key="1">
    <citation type="submission" date="2019-08" db="EMBL/GenBank/DDBJ databases">
        <title>Luteimonas viscosus sp. nov., isolated from soil of a sunflower field.</title>
        <authorList>
            <person name="Jianli Z."/>
            <person name="Ying Z."/>
        </authorList>
    </citation>
    <scope>NUCLEOTIDE SEQUENCE [LARGE SCALE GENOMIC DNA]</scope>
    <source>
        <strain evidence="2 3">XBU10</strain>
    </source>
</reference>